<keyword evidence="5" id="KW-1185">Reference proteome</keyword>
<evidence type="ECO:0000313" key="4">
    <source>
        <dbReference type="EMBL" id="PIK55374.1"/>
    </source>
</evidence>
<feature type="transmembrane region" description="Helical" evidence="2">
    <location>
        <begin position="649"/>
        <end position="669"/>
    </location>
</feature>
<feature type="transmembrane region" description="Helical" evidence="2">
    <location>
        <begin position="531"/>
        <end position="553"/>
    </location>
</feature>
<keyword evidence="2" id="KW-1133">Transmembrane helix</keyword>
<keyword evidence="2" id="KW-0812">Transmembrane</keyword>
<sequence length="807" mass="92249">MFRLKKKDKETDIQHEIVHILSAVIFLGLPWKPVNGQIDFNEANAAIVAHEKGNQIRNAIDKKSFKINAIRDLSSSQFARNMTELQFIQAFLEKKDVISTKLEGQSYVKCLADVSRYYNDLLQVSSLPYALQMRSSFGRFDGLVSPSFTWKLEYLGVYELCDSVTRDHADVPFDTIYCTEHFPLDVNLYVKRGTCYPATCSNDELNVIFNSIFSELGLDALYGTYFTCVRDIPWTWDAYFCLLGFFAILILIGTIYDVTHRPPRALPTDKQSNEKEEVEYQNDKTEALEMEEEGTRGTSDHHDGPMKHQSQQQLYMSPEEEADLEKEQGQAAAALGTNSRRDKVGFKDRLDVFLRSCSVVHNCGKILSAKTSSSSLSALNGIRVLSMFWVIWGHSNQFLLIQRLDNLKYVVDVIAPKFWYNSTLSGTYSVDSFFVLSGLLVTYLTLKELRARNGRLNWFMYYFHRFWRLTPTYMIVLGIWTSLAVHIGTGSDMEEYYAADSAFCTDYWWTNLLYINNLVPYNWVLGGCMGWSWYLANDMQFYVISPLFILLLFHRKSKNLGLTTIGFLCAASCIITATLTGYYGLPVGKAIQPYNNRTEALEPYGSSTDITYGKPWCRIQSYLVGAFVGYVLYKHMYFQKIKMYWVTNVVGWVLAIGIMIAMIFGLHGTSLTDPLPQWFAAVFAGTSRFLFSMGVGWVAFACSIGYGGYINSFLAWNFWTPLARLTYCAYLLHPAIIFQFLRTKKTTFHWTLPEITYFFLANVVASYVLALCLSVLVEGPTMGLERAVFRPRKRELVISADQKKTKK</sequence>
<dbReference type="AlphaFoldDB" id="A0A2G8L541"/>
<evidence type="ECO:0000256" key="1">
    <source>
        <dbReference type="SAM" id="MobiDB-lite"/>
    </source>
</evidence>
<evidence type="ECO:0000256" key="2">
    <source>
        <dbReference type="SAM" id="Phobius"/>
    </source>
</evidence>
<keyword evidence="2" id="KW-0472">Membrane</keyword>
<dbReference type="Proteomes" id="UP000230750">
    <property type="component" value="Unassembled WGS sequence"/>
</dbReference>
<feature type="domain" description="Nose resistant-to-fluoxetine protein N-terminal" evidence="3">
    <location>
        <begin position="107"/>
        <end position="230"/>
    </location>
</feature>
<gene>
    <name evidence="4" type="ORF">BSL78_07744</name>
</gene>
<dbReference type="SMART" id="SM00703">
    <property type="entry name" value="NRF"/>
    <property type="match status" value="1"/>
</dbReference>
<dbReference type="PANTHER" id="PTHR11161">
    <property type="entry name" value="O-ACYLTRANSFERASE"/>
    <property type="match status" value="1"/>
</dbReference>
<dbReference type="EMBL" id="MRZV01000218">
    <property type="protein sequence ID" value="PIK55374.1"/>
    <property type="molecule type" value="Genomic_DNA"/>
</dbReference>
<feature type="transmembrane region" description="Helical" evidence="2">
    <location>
        <begin position="619"/>
        <end position="637"/>
    </location>
</feature>
<protein>
    <submittedName>
        <fullName evidence="4">Putative nose resistant to fluoxetine protein 6</fullName>
    </submittedName>
</protein>
<dbReference type="OrthoDB" id="207378at2759"/>
<feature type="transmembrane region" description="Helical" evidence="2">
    <location>
        <begin position="565"/>
        <end position="585"/>
    </location>
</feature>
<name>A0A2G8L541_STIJA</name>
<organism evidence="4 5">
    <name type="scientific">Stichopus japonicus</name>
    <name type="common">Sea cucumber</name>
    <dbReference type="NCBI Taxonomy" id="307972"/>
    <lineage>
        <taxon>Eukaryota</taxon>
        <taxon>Metazoa</taxon>
        <taxon>Echinodermata</taxon>
        <taxon>Eleutherozoa</taxon>
        <taxon>Echinozoa</taxon>
        <taxon>Holothuroidea</taxon>
        <taxon>Aspidochirotacea</taxon>
        <taxon>Aspidochirotida</taxon>
        <taxon>Stichopodidae</taxon>
        <taxon>Apostichopus</taxon>
    </lineage>
</organism>
<dbReference type="PANTHER" id="PTHR11161:SF0">
    <property type="entry name" value="O-ACYLTRANSFERASE LIKE PROTEIN"/>
    <property type="match status" value="1"/>
</dbReference>
<evidence type="ECO:0000259" key="3">
    <source>
        <dbReference type="SMART" id="SM00703"/>
    </source>
</evidence>
<comment type="caution">
    <text evidence="4">The sequence shown here is derived from an EMBL/GenBank/DDBJ whole genome shotgun (WGS) entry which is preliminary data.</text>
</comment>
<feature type="transmembrane region" description="Helical" evidence="2">
    <location>
        <begin position="755"/>
        <end position="777"/>
    </location>
</feature>
<feature type="transmembrane region" description="Helical" evidence="2">
    <location>
        <begin position="466"/>
        <end position="487"/>
    </location>
</feature>
<feature type="transmembrane region" description="Helical" evidence="2">
    <location>
        <begin position="375"/>
        <end position="392"/>
    </location>
</feature>
<feature type="region of interest" description="Disordered" evidence="1">
    <location>
        <begin position="265"/>
        <end position="334"/>
    </location>
</feature>
<feature type="transmembrane region" description="Helical" evidence="2">
    <location>
        <begin position="689"/>
        <end position="710"/>
    </location>
</feature>
<dbReference type="GO" id="GO:0016747">
    <property type="term" value="F:acyltransferase activity, transferring groups other than amino-acyl groups"/>
    <property type="evidence" value="ECO:0007669"/>
    <property type="project" value="InterPro"/>
</dbReference>
<reference evidence="4 5" key="1">
    <citation type="journal article" date="2017" name="PLoS Biol.">
        <title>The sea cucumber genome provides insights into morphological evolution and visceral regeneration.</title>
        <authorList>
            <person name="Zhang X."/>
            <person name="Sun L."/>
            <person name="Yuan J."/>
            <person name="Sun Y."/>
            <person name="Gao Y."/>
            <person name="Zhang L."/>
            <person name="Li S."/>
            <person name="Dai H."/>
            <person name="Hamel J.F."/>
            <person name="Liu C."/>
            <person name="Yu Y."/>
            <person name="Liu S."/>
            <person name="Lin W."/>
            <person name="Guo K."/>
            <person name="Jin S."/>
            <person name="Xu P."/>
            <person name="Storey K.B."/>
            <person name="Huan P."/>
            <person name="Zhang T."/>
            <person name="Zhou Y."/>
            <person name="Zhang J."/>
            <person name="Lin C."/>
            <person name="Li X."/>
            <person name="Xing L."/>
            <person name="Huo D."/>
            <person name="Sun M."/>
            <person name="Wang L."/>
            <person name="Mercier A."/>
            <person name="Li F."/>
            <person name="Yang H."/>
            <person name="Xiang J."/>
        </authorList>
    </citation>
    <scope>NUCLEOTIDE SEQUENCE [LARGE SCALE GENOMIC DNA]</scope>
    <source>
        <strain evidence="4">Shaxun</strain>
        <tissue evidence="4">Muscle</tissue>
    </source>
</reference>
<proteinExistence type="predicted"/>
<feature type="transmembrane region" description="Helical" evidence="2">
    <location>
        <begin position="722"/>
        <end position="743"/>
    </location>
</feature>
<feature type="transmembrane region" description="Helical" evidence="2">
    <location>
        <begin position="426"/>
        <end position="446"/>
    </location>
</feature>
<feature type="transmembrane region" description="Helical" evidence="2">
    <location>
        <begin position="236"/>
        <end position="256"/>
    </location>
</feature>
<evidence type="ECO:0000313" key="5">
    <source>
        <dbReference type="Proteomes" id="UP000230750"/>
    </source>
</evidence>
<dbReference type="InterPro" id="IPR052728">
    <property type="entry name" value="O2_lipid_transport_reg"/>
</dbReference>
<feature type="compositionally biased region" description="Basic and acidic residues" evidence="1">
    <location>
        <begin position="281"/>
        <end position="306"/>
    </location>
</feature>
<dbReference type="InterPro" id="IPR002656">
    <property type="entry name" value="Acyl_transf_3_dom"/>
</dbReference>
<dbReference type="InterPro" id="IPR006621">
    <property type="entry name" value="Nose-resist-to-fluoxetine_N"/>
</dbReference>
<dbReference type="Pfam" id="PF01757">
    <property type="entry name" value="Acyl_transf_3"/>
    <property type="match status" value="1"/>
</dbReference>
<accession>A0A2G8L541</accession>